<protein>
    <submittedName>
        <fullName evidence="1">Uncharacterized protein</fullName>
    </submittedName>
</protein>
<feature type="non-terminal residue" evidence="1">
    <location>
        <position position="69"/>
    </location>
</feature>
<proteinExistence type="predicted"/>
<organism evidence="1">
    <name type="scientific">Tanacetum cinerariifolium</name>
    <name type="common">Dalmatian daisy</name>
    <name type="synonym">Chrysanthemum cinerariifolium</name>
    <dbReference type="NCBI Taxonomy" id="118510"/>
    <lineage>
        <taxon>Eukaryota</taxon>
        <taxon>Viridiplantae</taxon>
        <taxon>Streptophyta</taxon>
        <taxon>Embryophyta</taxon>
        <taxon>Tracheophyta</taxon>
        <taxon>Spermatophyta</taxon>
        <taxon>Magnoliopsida</taxon>
        <taxon>eudicotyledons</taxon>
        <taxon>Gunneridae</taxon>
        <taxon>Pentapetalae</taxon>
        <taxon>asterids</taxon>
        <taxon>campanulids</taxon>
        <taxon>Asterales</taxon>
        <taxon>Asteraceae</taxon>
        <taxon>Asteroideae</taxon>
        <taxon>Anthemideae</taxon>
        <taxon>Anthemidinae</taxon>
        <taxon>Tanacetum</taxon>
    </lineage>
</organism>
<evidence type="ECO:0000313" key="1">
    <source>
        <dbReference type="EMBL" id="GFD53038.1"/>
    </source>
</evidence>
<dbReference type="AlphaFoldDB" id="A0A699X566"/>
<sequence>MDDEFGESNAWDEQMSGLLLPTRSRSKILPVNEKGLYGLNKLFPNPFSIVNVGSVNNTPQNLQHWMSWL</sequence>
<reference evidence="1" key="1">
    <citation type="journal article" date="2019" name="Sci. Rep.">
        <title>Draft genome of Tanacetum cinerariifolium, the natural source of mosquito coil.</title>
        <authorList>
            <person name="Yamashiro T."/>
            <person name="Shiraishi A."/>
            <person name="Satake H."/>
            <person name="Nakayama K."/>
        </authorList>
    </citation>
    <scope>NUCLEOTIDE SEQUENCE</scope>
</reference>
<accession>A0A699X566</accession>
<gene>
    <name evidence="1" type="ORF">Tci_925007</name>
</gene>
<comment type="caution">
    <text evidence="1">The sequence shown here is derived from an EMBL/GenBank/DDBJ whole genome shotgun (WGS) entry which is preliminary data.</text>
</comment>
<dbReference type="EMBL" id="BKCJ011789492">
    <property type="protein sequence ID" value="GFD53038.1"/>
    <property type="molecule type" value="Genomic_DNA"/>
</dbReference>
<name>A0A699X566_TANCI</name>